<keyword evidence="4" id="KW-1003">Cell membrane</keyword>
<evidence type="ECO:0000256" key="13">
    <source>
        <dbReference type="ARBA" id="ARBA00024484"/>
    </source>
</evidence>
<evidence type="ECO:0000256" key="1">
    <source>
        <dbReference type="ARBA" id="ARBA00004651"/>
    </source>
</evidence>
<keyword evidence="10" id="KW-0445">Lipid transport</keyword>
<evidence type="ECO:0000256" key="6">
    <source>
        <dbReference type="ARBA" id="ARBA00022692"/>
    </source>
</evidence>
<protein>
    <recommendedName>
        <fullName evidence="14">long-chain-fatty-acid--CoA ligase</fullName>
        <ecNumber evidence="14">6.2.1.3</ecNumber>
    </recommendedName>
    <alternativeName>
        <fullName evidence="16">Long-chain-fatty-acid--CoA ligase</fullName>
    </alternativeName>
</protein>
<keyword evidence="9" id="KW-1133">Transmembrane helix</keyword>
<comment type="catalytic activity">
    <reaction evidence="17">
        <text>tetracosanoate + ATP + CoA = tetracosanoyl-CoA + AMP + diphosphate</text>
        <dbReference type="Rhea" id="RHEA:33639"/>
        <dbReference type="ChEBI" id="CHEBI:30616"/>
        <dbReference type="ChEBI" id="CHEBI:31014"/>
        <dbReference type="ChEBI" id="CHEBI:33019"/>
        <dbReference type="ChEBI" id="CHEBI:57287"/>
        <dbReference type="ChEBI" id="CHEBI:65052"/>
        <dbReference type="ChEBI" id="CHEBI:456215"/>
    </reaction>
    <physiologicalReaction direction="left-to-right" evidence="17">
        <dbReference type="Rhea" id="RHEA:33640"/>
    </physiologicalReaction>
</comment>
<evidence type="ECO:0000256" key="3">
    <source>
        <dbReference type="ARBA" id="ARBA00022448"/>
    </source>
</evidence>
<dbReference type="GO" id="GO:0005886">
    <property type="term" value="C:plasma membrane"/>
    <property type="evidence" value="ECO:0007669"/>
    <property type="project" value="UniProtKB-SubCell"/>
</dbReference>
<keyword evidence="11" id="KW-0443">Lipid metabolism</keyword>
<keyword evidence="8" id="KW-0276">Fatty acid metabolism</keyword>
<dbReference type="GO" id="GO:0005324">
    <property type="term" value="F:long-chain fatty acid transmembrane transporter activity"/>
    <property type="evidence" value="ECO:0007669"/>
    <property type="project" value="TreeGrafter"/>
</dbReference>
<evidence type="ECO:0000256" key="10">
    <source>
        <dbReference type="ARBA" id="ARBA00023055"/>
    </source>
</evidence>
<evidence type="ECO:0000313" key="21">
    <source>
        <dbReference type="Proteomes" id="UP001148018"/>
    </source>
</evidence>
<evidence type="ECO:0000256" key="14">
    <source>
        <dbReference type="ARBA" id="ARBA00026121"/>
    </source>
</evidence>
<evidence type="ECO:0000256" key="17">
    <source>
        <dbReference type="ARBA" id="ARBA00048666"/>
    </source>
</evidence>
<evidence type="ECO:0000256" key="15">
    <source>
        <dbReference type="ARBA" id="ARBA00036527"/>
    </source>
</evidence>
<feature type="domain" description="AMP-binding enzyme C-terminal" evidence="19">
    <location>
        <begin position="507"/>
        <end position="579"/>
    </location>
</feature>
<dbReference type="Proteomes" id="UP001148018">
    <property type="component" value="Unassembled WGS sequence"/>
</dbReference>
<evidence type="ECO:0000256" key="5">
    <source>
        <dbReference type="ARBA" id="ARBA00022598"/>
    </source>
</evidence>
<dbReference type="FunFam" id="3.30.300.30:FF:000002">
    <property type="entry name" value="Long-chain fatty acid transport protein 1"/>
    <property type="match status" value="1"/>
</dbReference>
<evidence type="ECO:0000256" key="2">
    <source>
        <dbReference type="ARBA" id="ARBA00006432"/>
    </source>
</evidence>
<dbReference type="GO" id="GO:0004467">
    <property type="term" value="F:long-chain fatty acid-CoA ligase activity"/>
    <property type="evidence" value="ECO:0007669"/>
    <property type="project" value="UniProtKB-EC"/>
</dbReference>
<dbReference type="InterPro" id="IPR042099">
    <property type="entry name" value="ANL_N_sf"/>
</dbReference>
<keyword evidence="3" id="KW-0813">Transport</keyword>
<organism evidence="20 21">
    <name type="scientific">Muraenolepis orangiensis</name>
    <name type="common">Patagonian moray cod</name>
    <dbReference type="NCBI Taxonomy" id="630683"/>
    <lineage>
        <taxon>Eukaryota</taxon>
        <taxon>Metazoa</taxon>
        <taxon>Chordata</taxon>
        <taxon>Craniata</taxon>
        <taxon>Vertebrata</taxon>
        <taxon>Euteleostomi</taxon>
        <taxon>Actinopterygii</taxon>
        <taxon>Neopterygii</taxon>
        <taxon>Teleostei</taxon>
        <taxon>Neoteleostei</taxon>
        <taxon>Acanthomorphata</taxon>
        <taxon>Zeiogadaria</taxon>
        <taxon>Gadariae</taxon>
        <taxon>Gadiformes</taxon>
        <taxon>Muraenolepidoidei</taxon>
        <taxon>Muraenolepididae</taxon>
        <taxon>Muraenolepis</taxon>
    </lineage>
</organism>
<dbReference type="GO" id="GO:0044539">
    <property type="term" value="P:long-chain fatty acid import into cell"/>
    <property type="evidence" value="ECO:0007669"/>
    <property type="project" value="TreeGrafter"/>
</dbReference>
<evidence type="ECO:0000256" key="7">
    <source>
        <dbReference type="ARBA" id="ARBA00022741"/>
    </source>
</evidence>
<evidence type="ECO:0000259" key="18">
    <source>
        <dbReference type="Pfam" id="PF00501"/>
    </source>
</evidence>
<dbReference type="EC" id="6.2.1.3" evidence="14"/>
<evidence type="ECO:0000256" key="11">
    <source>
        <dbReference type="ARBA" id="ARBA00023098"/>
    </source>
</evidence>
<evidence type="ECO:0000313" key="20">
    <source>
        <dbReference type="EMBL" id="KAJ3605855.1"/>
    </source>
</evidence>
<keyword evidence="6" id="KW-0812">Transmembrane</keyword>
<dbReference type="PROSITE" id="PS00455">
    <property type="entry name" value="AMP_BINDING"/>
    <property type="match status" value="1"/>
</dbReference>
<dbReference type="GO" id="GO:0005789">
    <property type="term" value="C:endoplasmic reticulum membrane"/>
    <property type="evidence" value="ECO:0007669"/>
    <property type="project" value="TreeGrafter"/>
</dbReference>
<feature type="domain" description="AMP-dependent synthetase/ligase" evidence="18">
    <location>
        <begin position="64"/>
        <end position="388"/>
    </location>
</feature>
<dbReference type="InterPro" id="IPR045851">
    <property type="entry name" value="AMP-bd_C_sf"/>
</dbReference>
<evidence type="ECO:0000256" key="9">
    <source>
        <dbReference type="ARBA" id="ARBA00022989"/>
    </source>
</evidence>
<sequence length="627" mass="70553">MYLFHEWLSALIVGVLSLRVLQKLFFPYFWQDVFFLWKIITYGVKLELYKLTSGVVTVVDMFVAQAQRIPDKPFVIYEGATHTYRDVDRRSNQVANVFLERGSPRRGDCVVLLMNNEPDFVCVWFGLAKLGCAVAFLNTNIKARSLLHCFNSCGAKTLVVGADLVACLEDILPSLREDNIDVWVMKRQSGADDTLQVHSLLDEMESASDQPVPASLRAATSLKAPIMYIFTSGTTGLPKAAVITHLQALKASAGFWAFGGRGDDVVYIPLPLYHSAASMIGIGGTLQLGATCILKKKFSASNFWSDCRKYDVTIFQYIGELCRYLCNQPQAEGEKLHKVRMGVGNGLRPDVWRDFLARFGGVRMCELYGSTEGNLCFMNHIGKIGVVGRSNFFYKLLFKYDLVQYDMERDEPVTDQHTGFCQRVKKGETGLLLSKVSASSPFFGYAGSKQLTERRLLRNVFVPGDAYFNTGDLMAENKEDFICFKDRVGDTFRWKGENVATTEVTEHLGLVPFIQEANVYGVEIPGHEGRAGMAAVIVRPDHQFDGKELFEHVVRDLPAYARPVFIRIQEFIEITGTFKQQKFQLVQSGFNPSTISEPLYVVDYPQKSYVPFTEEVYQNILAGEKKL</sequence>
<comment type="caution">
    <text evidence="20">The sequence shown here is derived from an EMBL/GenBank/DDBJ whole genome shotgun (WGS) entry which is preliminary data.</text>
</comment>
<proteinExistence type="inferred from homology"/>
<keyword evidence="12" id="KW-0472">Membrane</keyword>
<dbReference type="PANTHER" id="PTHR43107:SF10">
    <property type="entry name" value="LONG-CHAIN FATTY ACID TRANSPORT PROTEIN 6"/>
    <property type="match status" value="1"/>
</dbReference>
<name>A0A9Q0EI68_9TELE</name>
<dbReference type="Gene3D" id="3.40.50.12780">
    <property type="entry name" value="N-terminal domain of ligase-like"/>
    <property type="match status" value="1"/>
</dbReference>
<gene>
    <name evidence="20" type="ORF">NHX12_027898</name>
</gene>
<dbReference type="Gene3D" id="3.30.300.30">
    <property type="match status" value="1"/>
</dbReference>
<accession>A0A9Q0EI68</accession>
<dbReference type="InterPro" id="IPR020845">
    <property type="entry name" value="AMP-binding_CS"/>
</dbReference>
<dbReference type="Pfam" id="PF13193">
    <property type="entry name" value="AMP-binding_C"/>
    <property type="match status" value="1"/>
</dbReference>
<evidence type="ECO:0000256" key="8">
    <source>
        <dbReference type="ARBA" id="ARBA00022832"/>
    </source>
</evidence>
<dbReference type="EMBL" id="JANIIK010000043">
    <property type="protein sequence ID" value="KAJ3605855.1"/>
    <property type="molecule type" value="Genomic_DNA"/>
</dbReference>
<evidence type="ECO:0000256" key="16">
    <source>
        <dbReference type="ARBA" id="ARBA00041297"/>
    </source>
</evidence>
<keyword evidence="7" id="KW-0547">Nucleotide-binding</keyword>
<dbReference type="SUPFAM" id="SSF56801">
    <property type="entry name" value="Acetyl-CoA synthetase-like"/>
    <property type="match status" value="1"/>
</dbReference>
<comment type="catalytic activity">
    <reaction evidence="15">
        <text>a very long-chain fatty acid + ATP + CoA = a very long-chain fatty acyl-CoA + AMP + diphosphate</text>
        <dbReference type="Rhea" id="RHEA:54536"/>
        <dbReference type="ChEBI" id="CHEBI:30616"/>
        <dbReference type="ChEBI" id="CHEBI:33019"/>
        <dbReference type="ChEBI" id="CHEBI:57287"/>
        <dbReference type="ChEBI" id="CHEBI:58950"/>
        <dbReference type="ChEBI" id="CHEBI:138261"/>
        <dbReference type="ChEBI" id="CHEBI:456215"/>
    </reaction>
    <physiologicalReaction direction="left-to-right" evidence="15">
        <dbReference type="Rhea" id="RHEA:54537"/>
    </physiologicalReaction>
</comment>
<dbReference type="PANTHER" id="PTHR43107">
    <property type="entry name" value="LONG-CHAIN FATTY ACID TRANSPORT PROTEIN"/>
    <property type="match status" value="1"/>
</dbReference>
<dbReference type="FunFam" id="3.40.50.12780:FF:000005">
    <property type="entry name" value="Solute carrier family 27 member 6"/>
    <property type="match status" value="1"/>
</dbReference>
<comment type="subcellular location">
    <subcellularLocation>
        <location evidence="1">Cell membrane</location>
        <topology evidence="1">Multi-pass membrane protein</topology>
    </subcellularLocation>
</comment>
<dbReference type="Pfam" id="PF00501">
    <property type="entry name" value="AMP-binding"/>
    <property type="match status" value="1"/>
</dbReference>
<evidence type="ECO:0000259" key="19">
    <source>
        <dbReference type="Pfam" id="PF13193"/>
    </source>
</evidence>
<dbReference type="InterPro" id="IPR025110">
    <property type="entry name" value="AMP-bd_C"/>
</dbReference>
<dbReference type="GO" id="GO:0000166">
    <property type="term" value="F:nucleotide binding"/>
    <property type="evidence" value="ECO:0007669"/>
    <property type="project" value="UniProtKB-KW"/>
</dbReference>
<dbReference type="InterPro" id="IPR000873">
    <property type="entry name" value="AMP-dep_synth/lig_dom"/>
</dbReference>
<reference evidence="20" key="1">
    <citation type="submission" date="2022-07" db="EMBL/GenBank/DDBJ databases">
        <title>Chromosome-level genome of Muraenolepis orangiensis.</title>
        <authorList>
            <person name="Kim J."/>
        </authorList>
    </citation>
    <scope>NUCLEOTIDE SEQUENCE</scope>
    <source>
        <strain evidence="20">KU_S4_2022</strain>
        <tissue evidence="20">Muscle</tissue>
    </source>
</reference>
<dbReference type="AlphaFoldDB" id="A0A9Q0EI68"/>
<comment type="catalytic activity">
    <reaction evidence="13">
        <text>a long-chain fatty acid + ATP + CoA = a long-chain fatty acyl-CoA + AMP + diphosphate</text>
        <dbReference type="Rhea" id="RHEA:15421"/>
        <dbReference type="ChEBI" id="CHEBI:30616"/>
        <dbReference type="ChEBI" id="CHEBI:33019"/>
        <dbReference type="ChEBI" id="CHEBI:57287"/>
        <dbReference type="ChEBI" id="CHEBI:57560"/>
        <dbReference type="ChEBI" id="CHEBI:83139"/>
        <dbReference type="ChEBI" id="CHEBI:456215"/>
        <dbReference type="EC" id="6.2.1.3"/>
    </reaction>
    <physiologicalReaction direction="left-to-right" evidence="13">
        <dbReference type="Rhea" id="RHEA:15422"/>
    </physiologicalReaction>
</comment>
<evidence type="ECO:0000256" key="12">
    <source>
        <dbReference type="ARBA" id="ARBA00023136"/>
    </source>
</evidence>
<keyword evidence="5" id="KW-0436">Ligase</keyword>
<dbReference type="OrthoDB" id="288590at2759"/>
<evidence type="ECO:0000256" key="4">
    <source>
        <dbReference type="ARBA" id="ARBA00022475"/>
    </source>
</evidence>
<keyword evidence="21" id="KW-1185">Reference proteome</keyword>
<comment type="similarity">
    <text evidence="2">Belongs to the ATP-dependent AMP-binding enzyme family.</text>
</comment>
<dbReference type="NCBIfam" id="NF006134">
    <property type="entry name" value="PRK08279.1"/>
    <property type="match status" value="1"/>
</dbReference>